<evidence type="ECO:0000313" key="1">
    <source>
        <dbReference type="EMBL" id="QKU34201.1"/>
    </source>
</evidence>
<reference evidence="1" key="2">
    <citation type="journal article" date="2018" name="Nat. Commun.">
        <title>Tailed giant Tupanvirus possesses the most complete translational apparatus of the known virosphere.</title>
        <authorList>
            <person name="Abrahao J."/>
            <person name="Silva L."/>
            <person name="Silva L.S."/>
            <person name="Khalil J.Y.B."/>
            <person name="Rodrigues R."/>
            <person name="Arantes T."/>
            <person name="Assis F."/>
            <person name="Boratto P."/>
            <person name="Andrade M."/>
            <person name="Kroon E.G."/>
            <person name="Ribeiro B."/>
            <person name="Bergier I."/>
            <person name="Seligmann H."/>
            <person name="Ghigo E."/>
            <person name="Colson P."/>
            <person name="Levasseur A."/>
            <person name="Kroemer G."/>
            <person name="Raoult D."/>
            <person name="La Scola B."/>
        </authorList>
    </citation>
    <scope>NUCLEOTIDE SEQUENCE [LARGE SCALE GENOMIC DNA]</scope>
    <source>
        <strain evidence="1">Deep ocean</strain>
    </source>
</reference>
<dbReference type="KEGG" id="vg:80517511"/>
<name>A0A6N1NXQ4_9VIRU</name>
<sequence>MYTICKCSNNIIKMNTKKYYCDECYACHNNEKDLIEMPACADSDVGYGGCCYKSICVDDCQFKCIICGHTYTDAKKMHKIRDSVLDFISKEHYGQDYELLSENRDKIFICDGCTKSGVSFYDTDQLERVELWWGISNDEWLNRYG</sequence>
<dbReference type="EMBL" id="MF405918">
    <property type="protein sequence ID" value="QKU34201.1"/>
    <property type="molecule type" value="Genomic_DNA"/>
</dbReference>
<organism evidence="1">
    <name type="scientific">Tupanvirus deep ocean</name>
    <dbReference type="NCBI Taxonomy" id="2126984"/>
    <lineage>
        <taxon>Viruses</taxon>
        <taxon>Varidnaviria</taxon>
        <taxon>Bamfordvirae</taxon>
        <taxon>Nucleocytoviricota</taxon>
        <taxon>Megaviricetes</taxon>
        <taxon>Imitervirales</taxon>
        <taxon>Mimiviridae</taxon>
        <taxon>Megamimivirinae</taxon>
        <taxon>Tupanvirus</taxon>
        <taxon>Tupanvirus altamarinense</taxon>
    </lineage>
</organism>
<protein>
    <submittedName>
        <fullName evidence="1">Putative ORFan</fullName>
    </submittedName>
</protein>
<dbReference type="GeneID" id="80517511"/>
<reference evidence="1" key="1">
    <citation type="submission" date="2017-06" db="EMBL/GenBank/DDBJ databases">
        <authorList>
            <person name="Assis F.L."/>
            <person name="Abrahao J.S."/>
            <person name="Silva L."/>
            <person name="Khalil J.B."/>
            <person name="Rodrigues R."/>
            <person name="Silva L.S."/>
            <person name="Boratto P."/>
            <person name="Andrade M."/>
            <person name="Kroon E.G."/>
            <person name="Ribeiro B."/>
            <person name="Bergier I."/>
            <person name="Seligmann H."/>
            <person name="Ghigo E."/>
            <person name="Colson P."/>
            <person name="Levasseur A."/>
            <person name="Raoult D."/>
            <person name="Scola B.L."/>
        </authorList>
    </citation>
    <scope>NUCLEOTIDE SEQUENCE</scope>
    <source>
        <strain evidence="1">Deep ocean</strain>
    </source>
</reference>
<dbReference type="RefSeq" id="YP_010780820.1">
    <property type="nucleotide sequence ID" value="NC_075038.1"/>
</dbReference>
<accession>A0A6N1NXQ4</accession>
<proteinExistence type="predicted"/>